<evidence type="ECO:0000313" key="4">
    <source>
        <dbReference type="EMBL" id="WWC58410.1"/>
    </source>
</evidence>
<keyword evidence="2" id="KW-0472">Membrane</keyword>
<dbReference type="OrthoDB" id="431202at2759"/>
<dbReference type="RefSeq" id="XP_018266974.1">
    <property type="nucleotide sequence ID" value="XM_018404320.1"/>
</dbReference>
<feature type="region of interest" description="Disordered" evidence="1">
    <location>
        <begin position="220"/>
        <end position="303"/>
    </location>
</feature>
<dbReference type="Pfam" id="PF12400">
    <property type="entry name" value="STIMATE"/>
    <property type="match status" value="1"/>
</dbReference>
<feature type="compositionally biased region" description="Basic and acidic residues" evidence="1">
    <location>
        <begin position="243"/>
        <end position="258"/>
    </location>
</feature>
<feature type="compositionally biased region" description="Polar residues" evidence="1">
    <location>
        <begin position="316"/>
        <end position="328"/>
    </location>
</feature>
<evidence type="ECO:0000313" key="5">
    <source>
        <dbReference type="Proteomes" id="UP000078595"/>
    </source>
</evidence>
<keyword evidence="2" id="KW-0812">Transmembrane</keyword>
<feature type="compositionally biased region" description="Low complexity" evidence="1">
    <location>
        <begin position="432"/>
        <end position="452"/>
    </location>
</feature>
<keyword evidence="5" id="KW-1185">Reference proteome</keyword>
<evidence type="ECO:0000313" key="3">
    <source>
        <dbReference type="EMBL" id="OBR89132.1"/>
    </source>
</evidence>
<dbReference type="Proteomes" id="UP000078595">
    <property type="component" value="Chromosome 1"/>
</dbReference>
<proteinExistence type="predicted"/>
<keyword evidence="2" id="KW-1133">Transmembrane helix</keyword>
<dbReference type="EMBL" id="CP144530">
    <property type="protein sequence ID" value="WWC58410.1"/>
    <property type="molecule type" value="Genomic_DNA"/>
</dbReference>
<dbReference type="PANTHER" id="PTHR31735:SF1">
    <property type="entry name" value="VACUOLAR MEMBRANE PROTEIN YPL162C"/>
    <property type="match status" value="1"/>
</dbReference>
<accession>A0A1A6AGE3</accession>
<feature type="transmembrane region" description="Helical" evidence="2">
    <location>
        <begin position="94"/>
        <end position="115"/>
    </location>
</feature>
<dbReference type="PANTHER" id="PTHR31735">
    <property type="entry name" value="VACUOLAR MEMBRANE PROTEIN YPL162C"/>
    <property type="match status" value="1"/>
</dbReference>
<reference evidence="4" key="3">
    <citation type="submission" date="2024-02" db="EMBL/GenBank/DDBJ databases">
        <title>Comparative genomics of Cryptococcus and Kwoniella reveals pathogenesis evolution and contrasting modes of karyotype evolution via chromosome fusion or intercentromeric recombination.</title>
        <authorList>
            <person name="Coelho M.A."/>
            <person name="David-Palma M."/>
            <person name="Shea T."/>
            <person name="Bowers K."/>
            <person name="McGinley-Smith S."/>
            <person name="Mohammad A.W."/>
            <person name="Gnirke A."/>
            <person name="Yurkov A.M."/>
            <person name="Nowrousian M."/>
            <person name="Sun S."/>
            <person name="Cuomo C.A."/>
            <person name="Heitman J."/>
        </authorList>
    </citation>
    <scope>NUCLEOTIDE SEQUENCE</scope>
    <source>
        <strain evidence="4">CBS 10117</strain>
    </source>
</reference>
<dbReference type="GO" id="GO:0016020">
    <property type="term" value="C:membrane"/>
    <property type="evidence" value="ECO:0007669"/>
    <property type="project" value="TreeGrafter"/>
</dbReference>
<feature type="compositionally biased region" description="Basic and acidic residues" evidence="1">
    <location>
        <begin position="272"/>
        <end position="283"/>
    </location>
</feature>
<reference evidence="4" key="2">
    <citation type="submission" date="2013-07" db="EMBL/GenBank/DDBJ databases">
        <authorList>
            <consortium name="The Broad Institute Genome Sequencing Platform"/>
            <person name="Cuomo C."/>
            <person name="Litvintseva A."/>
            <person name="Chen Y."/>
            <person name="Heitman J."/>
            <person name="Sun S."/>
            <person name="Springer D."/>
            <person name="Dromer F."/>
            <person name="Young S.K."/>
            <person name="Zeng Q."/>
            <person name="Gargeya S."/>
            <person name="Fitzgerald M."/>
            <person name="Abouelleil A."/>
            <person name="Alvarado L."/>
            <person name="Berlin A.M."/>
            <person name="Chapman S.B."/>
            <person name="Dewar J."/>
            <person name="Goldberg J."/>
            <person name="Griggs A."/>
            <person name="Gujja S."/>
            <person name="Hansen M."/>
            <person name="Howarth C."/>
            <person name="Imamovic A."/>
            <person name="Larimer J."/>
            <person name="McCowan C."/>
            <person name="Murphy C."/>
            <person name="Pearson M."/>
            <person name="Priest M."/>
            <person name="Roberts A."/>
            <person name="Saif S."/>
            <person name="Shea T."/>
            <person name="Sykes S."/>
            <person name="Wortman J."/>
            <person name="Nusbaum C."/>
            <person name="Birren B."/>
        </authorList>
    </citation>
    <scope>NUCLEOTIDE SEQUENCE</scope>
    <source>
        <strain evidence="4">CBS 10117</strain>
    </source>
</reference>
<organism evidence="3">
    <name type="scientific">Kwoniella dejecticola CBS 10117</name>
    <dbReference type="NCBI Taxonomy" id="1296121"/>
    <lineage>
        <taxon>Eukaryota</taxon>
        <taxon>Fungi</taxon>
        <taxon>Dikarya</taxon>
        <taxon>Basidiomycota</taxon>
        <taxon>Agaricomycotina</taxon>
        <taxon>Tremellomycetes</taxon>
        <taxon>Tremellales</taxon>
        <taxon>Cryptococcaceae</taxon>
        <taxon>Kwoniella</taxon>
    </lineage>
</organism>
<feature type="compositionally biased region" description="Basic and acidic residues" evidence="1">
    <location>
        <begin position="491"/>
        <end position="501"/>
    </location>
</feature>
<dbReference type="STRING" id="1296121.A0A1A6AGE3"/>
<feature type="transmembrane region" description="Helical" evidence="2">
    <location>
        <begin position="191"/>
        <end position="212"/>
    </location>
</feature>
<evidence type="ECO:0000256" key="1">
    <source>
        <dbReference type="SAM" id="MobiDB-lite"/>
    </source>
</evidence>
<feature type="region of interest" description="Disordered" evidence="1">
    <location>
        <begin position="392"/>
        <end position="531"/>
    </location>
</feature>
<dbReference type="InterPro" id="IPR022127">
    <property type="entry name" value="STIMATE/YPL162C"/>
</dbReference>
<name>A0A1A6AGE3_9TREE</name>
<feature type="compositionally biased region" description="Polar residues" evidence="1">
    <location>
        <begin position="474"/>
        <end position="490"/>
    </location>
</feature>
<feature type="transmembrane region" description="Helical" evidence="2">
    <location>
        <begin position="67"/>
        <end position="88"/>
    </location>
</feature>
<feature type="region of interest" description="Disordered" evidence="1">
    <location>
        <begin position="316"/>
        <end position="358"/>
    </location>
</feature>
<evidence type="ECO:0000256" key="2">
    <source>
        <dbReference type="SAM" id="Phobius"/>
    </source>
</evidence>
<protein>
    <recommendedName>
        <fullName evidence="6">Vacuolar membrane protein</fullName>
    </recommendedName>
</protein>
<feature type="compositionally biased region" description="Low complexity" evidence="1">
    <location>
        <begin position="393"/>
        <end position="405"/>
    </location>
</feature>
<dbReference type="KEGG" id="kdj:28964653"/>
<dbReference type="AlphaFoldDB" id="A0A1A6AGE3"/>
<gene>
    <name evidence="3" type="ORF">I303_00954</name>
    <name evidence="4" type="ORF">I303_100950</name>
</gene>
<dbReference type="GeneID" id="28964653"/>
<feature type="transmembrane region" description="Helical" evidence="2">
    <location>
        <begin position="23"/>
        <end position="46"/>
    </location>
</feature>
<dbReference type="EMBL" id="KI894027">
    <property type="protein sequence ID" value="OBR89132.1"/>
    <property type="molecule type" value="Genomic_DNA"/>
</dbReference>
<reference evidence="3" key="1">
    <citation type="submission" date="2013-07" db="EMBL/GenBank/DDBJ databases">
        <title>The Genome Sequence of Cryptococcus dejecticola CBS10117.</title>
        <authorList>
            <consortium name="The Broad Institute Genome Sequencing Platform"/>
            <person name="Cuomo C."/>
            <person name="Litvintseva A."/>
            <person name="Chen Y."/>
            <person name="Heitman J."/>
            <person name="Sun S."/>
            <person name="Springer D."/>
            <person name="Dromer F."/>
            <person name="Young S.K."/>
            <person name="Zeng Q."/>
            <person name="Gargeya S."/>
            <person name="Fitzgerald M."/>
            <person name="Abouelleil A."/>
            <person name="Alvarado L."/>
            <person name="Berlin A.M."/>
            <person name="Chapman S.B."/>
            <person name="Dewar J."/>
            <person name="Goldberg J."/>
            <person name="Griggs A."/>
            <person name="Gujja S."/>
            <person name="Hansen M."/>
            <person name="Howarth C."/>
            <person name="Imamovic A."/>
            <person name="Larimer J."/>
            <person name="McCowan C."/>
            <person name="Murphy C."/>
            <person name="Pearson M."/>
            <person name="Priest M."/>
            <person name="Roberts A."/>
            <person name="Saif S."/>
            <person name="Shea T."/>
            <person name="Sykes S."/>
            <person name="Wortman J."/>
            <person name="Nusbaum C."/>
            <person name="Birren B."/>
        </authorList>
    </citation>
    <scope>NUCLEOTIDE SEQUENCE [LARGE SCALE GENOMIC DNA]</scope>
    <source>
        <strain evidence="3">CBS 10117</strain>
    </source>
</reference>
<evidence type="ECO:0008006" key="6">
    <source>
        <dbReference type="Google" id="ProtNLM"/>
    </source>
</evidence>
<sequence>MDRPPPSSPPPLPPHTDEDRCKLLGTTGLVVQALMGVFVILSLVVKRQLERRKRSWRIWIYDVGKQLAGQAVVHGLNVLISDVVANVAHNNPCSLYFLNVLIDTTIGVGIIYFSLKTYTWYFSTYLGYEGFISGQYGHPPHPVFWWKQLAPYLMSIITMKLLVLLPLTLPGISSALITWSHNMLDFLGPKAQVIFVMAIFPLVMNVVQFCLVDQVIKAGKDEDEDGNDNDHHGGGGGRYRRVRGFDDGDHDHEQDQHEHGHRHRYSGDLESGDNRPLSREVSRNKNSQSHINPLNRKESNGASVIIPSSPLLTSTQAQRDYGSATPSPIGSPIKSKIPLSNNNSNNINDFGGSRQDKDRDNLWSKLINKVSDISSSTRSSSTVFFDAQTDLESGSISGSNVSTSIDGGFGHGHSKDRLYVRGSSRGNRSLAPSPETLPTRSPSLTPSTSPFSGLDVSNDKDSQGEEGGAHAIDSPSTVTLDAEARTTTTRHIPDEMEREARLTLSPPESPPVDNLRSSADSVSLREVRSGR</sequence>
<dbReference type="VEuPathDB" id="FungiDB:I303_00954"/>
<feature type="transmembrane region" description="Helical" evidence="2">
    <location>
        <begin position="161"/>
        <end position="179"/>
    </location>
</feature>